<organism evidence="1 2">
    <name type="scientific">Phocaeicola faecium</name>
    <dbReference type="NCBI Taxonomy" id="2762213"/>
    <lineage>
        <taxon>Bacteria</taxon>
        <taxon>Pseudomonadati</taxon>
        <taxon>Bacteroidota</taxon>
        <taxon>Bacteroidia</taxon>
        <taxon>Bacteroidales</taxon>
        <taxon>Bacteroidaceae</taxon>
        <taxon>Phocaeicola</taxon>
    </lineage>
</organism>
<dbReference type="EMBL" id="JACSPQ010000017">
    <property type="protein sequence ID" value="MBD8002789.1"/>
    <property type="molecule type" value="Genomic_DNA"/>
</dbReference>
<proteinExistence type="predicted"/>
<dbReference type="Proteomes" id="UP000616346">
    <property type="component" value="Unassembled WGS sequence"/>
</dbReference>
<name>A0ABR8VDC7_9BACT</name>
<comment type="caution">
    <text evidence="1">The sequence shown here is derived from an EMBL/GenBank/DDBJ whole genome shotgun (WGS) entry which is preliminary data.</text>
</comment>
<keyword evidence="2" id="KW-1185">Reference proteome</keyword>
<reference evidence="1 2" key="1">
    <citation type="submission" date="2020-08" db="EMBL/GenBank/DDBJ databases">
        <title>A Genomic Blueprint of the Chicken Gut Microbiome.</title>
        <authorList>
            <person name="Gilroy R."/>
            <person name="Ravi A."/>
            <person name="Getino M."/>
            <person name="Pursley I."/>
            <person name="Horton D.L."/>
            <person name="Alikhan N.-F."/>
            <person name="Baker D."/>
            <person name="Gharbi K."/>
            <person name="Hall N."/>
            <person name="Watson M."/>
            <person name="Adriaenssens E.M."/>
            <person name="Foster-Nyarko E."/>
            <person name="Jarju S."/>
            <person name="Secka A."/>
            <person name="Antonio M."/>
            <person name="Oren A."/>
            <person name="Chaudhuri R."/>
            <person name="La Ragione R.M."/>
            <person name="Hildebrand F."/>
            <person name="Pallen M.J."/>
        </authorList>
    </citation>
    <scope>NUCLEOTIDE SEQUENCE [LARGE SCALE GENOMIC DNA]</scope>
    <source>
        <strain evidence="1 2">Sa1YUN3</strain>
    </source>
</reference>
<accession>A0ABR8VDC7</accession>
<sequence>MNRDNTVSYILCKRWSDIKEKFVNYFASLEPKHAIVSSLGIQLKYSGYFAMIPSNLDLEAHLAQYPVTDYFFVKDNSGHVKSVNINGTLGAYFDPDRLIYIIGLISSIPAKNKDSITEDGYVSINSKLIRNAFKDYLPYLDYLIRTGVLCTDGQYIQGEKSKGYKFTKQYANVPLKRYDYHAFQGKVEAIPQEVYSEENGTFITNTLSEDSPYLSHWYLTQKLHIDKHAAISYAQDLMQYKLSQGIQSWDINKDKTNESVIVRKHPLTQYQAALYNINSIDIGDYKVSIDTHVHRLHSAITNIQKDYRNFLTYGGQELVCIDIKNSQPYLICALLNPMFWHVNNELSLSLYSLPEDIQRSITSVALPLELEKFFGKCSNDDFIQYKEVVANGRMYETIAEVCQSHLQSPISRDEAKVLMFYLLFSSNQGKHDNSTINSMKNIFSIKLFPKVAQLIKIIKHRYKGVPVKKQHNRLACLLQSMESEIILHRCCKKIWEECNHQVPVFTIHDSIATTVEHREYVQAVMREELNKAIGIPPTLSIDYWKPSEVKYHNMLSHT</sequence>
<protein>
    <recommendedName>
        <fullName evidence="3">DNA-directed DNA polymerase family A palm domain-containing protein</fullName>
    </recommendedName>
</protein>
<evidence type="ECO:0008006" key="3">
    <source>
        <dbReference type="Google" id="ProtNLM"/>
    </source>
</evidence>
<evidence type="ECO:0000313" key="2">
    <source>
        <dbReference type="Proteomes" id="UP000616346"/>
    </source>
</evidence>
<evidence type="ECO:0000313" key="1">
    <source>
        <dbReference type="EMBL" id="MBD8002789.1"/>
    </source>
</evidence>
<gene>
    <name evidence="1" type="ORF">H9626_11290</name>
</gene>